<dbReference type="AlphaFoldDB" id="A0A5M9WJR6"/>
<dbReference type="Gene3D" id="1.25.10.10">
    <property type="entry name" value="Leucine-rich Repeat Variant"/>
    <property type="match status" value="2"/>
</dbReference>
<name>A0A5M9WJR6_PAEAM</name>
<organism evidence="4 5">
    <name type="scientific">Paenibacillus amylolyticus</name>
    <dbReference type="NCBI Taxonomy" id="1451"/>
    <lineage>
        <taxon>Bacteria</taxon>
        <taxon>Bacillati</taxon>
        <taxon>Bacillota</taxon>
        <taxon>Bacilli</taxon>
        <taxon>Bacillales</taxon>
        <taxon>Paenibacillaceae</taxon>
        <taxon>Paenibacillus</taxon>
    </lineage>
</organism>
<dbReference type="EMBL" id="RIAS01000001">
    <property type="protein sequence ID" value="KAA8782394.1"/>
    <property type="molecule type" value="Genomic_DNA"/>
</dbReference>
<dbReference type="OrthoDB" id="2112914at2"/>
<dbReference type="PANTHER" id="PTHR12697">
    <property type="entry name" value="PBS LYASE HEAT-LIKE PROTEIN"/>
    <property type="match status" value="1"/>
</dbReference>
<dbReference type="InterPro" id="IPR011989">
    <property type="entry name" value="ARM-like"/>
</dbReference>
<comment type="function">
    <text evidence="1">Catalyzes the hydroxylation of the N(6)-(4-aminobutyl)-L-lysine intermediate produced by deoxyhypusine synthase/DHPS on a critical lysine of the eukaryotic translation initiation factor 5A/eIF-5A. This is the second step of the post-translational modification of that lysine into an unusual amino acid residue named hypusine. Hypusination is unique to mature eIF-5A factor and is essential for its function.</text>
</comment>
<gene>
    <name evidence="4" type="ORF">EC604_00845</name>
</gene>
<reference evidence="4 5" key="1">
    <citation type="journal article" date="2019" name="J. Ind. Microbiol. Biotechnol.">
        <title>Paenibacillus amylolyticus 27C64 has a diverse set of carbohydrate-active enzymes and complete pectin deconstruction system.</title>
        <authorList>
            <person name="Keggi C."/>
            <person name="Doran-Peterson J."/>
        </authorList>
    </citation>
    <scope>NUCLEOTIDE SEQUENCE [LARGE SCALE GENOMIC DNA]</scope>
    <source>
        <strain evidence="4 5">27C64</strain>
    </source>
</reference>
<evidence type="ECO:0000256" key="2">
    <source>
        <dbReference type="SAM" id="MobiDB-lite"/>
    </source>
</evidence>
<dbReference type="Pfam" id="PF13646">
    <property type="entry name" value="HEAT_2"/>
    <property type="match status" value="1"/>
</dbReference>
<evidence type="ECO:0000256" key="1">
    <source>
        <dbReference type="ARBA" id="ARBA00045876"/>
    </source>
</evidence>
<dbReference type="RefSeq" id="WP_123062336.1">
    <property type="nucleotide sequence ID" value="NZ_RIAS01000001.1"/>
</dbReference>
<protein>
    <submittedName>
        <fullName evidence="4">HEAT repeat domain-containing protein</fullName>
    </submittedName>
</protein>
<keyword evidence="3" id="KW-1133">Transmembrane helix</keyword>
<feature type="transmembrane region" description="Helical" evidence="3">
    <location>
        <begin position="6"/>
        <end position="29"/>
    </location>
</feature>
<accession>A0A5M9WJR6</accession>
<comment type="caution">
    <text evidence="4">The sequence shown here is derived from an EMBL/GenBank/DDBJ whole genome shotgun (WGS) entry which is preliminary data.</text>
</comment>
<dbReference type="InterPro" id="IPR021133">
    <property type="entry name" value="HEAT_type_2"/>
</dbReference>
<dbReference type="InterPro" id="IPR016024">
    <property type="entry name" value="ARM-type_fold"/>
</dbReference>
<dbReference type="InterPro" id="IPR004155">
    <property type="entry name" value="PBS_lyase_HEAT"/>
</dbReference>
<dbReference type="PANTHER" id="PTHR12697:SF5">
    <property type="entry name" value="DEOXYHYPUSINE HYDROXYLASE"/>
    <property type="match status" value="1"/>
</dbReference>
<keyword evidence="3" id="KW-0472">Membrane</keyword>
<proteinExistence type="predicted"/>
<keyword evidence="3" id="KW-0812">Transmembrane</keyword>
<feature type="region of interest" description="Disordered" evidence="2">
    <location>
        <begin position="384"/>
        <end position="404"/>
    </location>
</feature>
<dbReference type="PROSITE" id="PS50077">
    <property type="entry name" value="HEAT_REPEAT"/>
    <property type="match status" value="1"/>
</dbReference>
<dbReference type="Proteomes" id="UP000323664">
    <property type="component" value="Unassembled WGS sequence"/>
</dbReference>
<evidence type="ECO:0000256" key="3">
    <source>
        <dbReference type="SAM" id="Phobius"/>
    </source>
</evidence>
<dbReference type="SMART" id="SM00567">
    <property type="entry name" value="EZ_HEAT"/>
    <property type="match status" value="3"/>
</dbReference>
<evidence type="ECO:0000313" key="4">
    <source>
        <dbReference type="EMBL" id="KAA8782394.1"/>
    </source>
</evidence>
<dbReference type="SUPFAM" id="SSF48371">
    <property type="entry name" value="ARM repeat"/>
    <property type="match status" value="1"/>
</dbReference>
<dbReference type="GO" id="GO:0016491">
    <property type="term" value="F:oxidoreductase activity"/>
    <property type="evidence" value="ECO:0007669"/>
    <property type="project" value="TreeGrafter"/>
</dbReference>
<evidence type="ECO:0000313" key="5">
    <source>
        <dbReference type="Proteomes" id="UP000323664"/>
    </source>
</evidence>
<sequence>MFQSLALAYWFLIACIALVIVGVIVLFAMKMSHNGKRRKTAMYEMKQRDYFTYLQTALTENSPLKLPPGKLAPLERRVVQDKLIEWIDQFKGEYRDKLIELCREAGFVEHDLKELGRLRYGRQIDAAYRLGGMRCPEAVPGLMELLKDEKPGPMAIMIGRSIARCTTRHGELKDMLALLLTKGKSIHHLAADILLEANLDTSRILLELLEDRNPDFVKVGLVAMWGQAVPEVMPALHRLVGAEHQDVRAEAVKLYLSASPALKDETILKLIQDTDPEVRAEVVQALGSKHASGSIPLLRKALRDEDWRVRYNSAESLSKLGEPGFEALCQAAVQGTGAEREIAMQQIESTMQQSRADDKAVEQMIAHNKKRLLYERYFGPVHGGENRTTKKRTGVATVGGDYTA</sequence>
<dbReference type="Pfam" id="PF03130">
    <property type="entry name" value="HEAT_PBS"/>
    <property type="match status" value="1"/>
</dbReference>